<dbReference type="EMBL" id="JAPFFF010000030">
    <property type="protein sequence ID" value="KAK8845827.1"/>
    <property type="molecule type" value="Genomic_DNA"/>
</dbReference>
<evidence type="ECO:0000256" key="4">
    <source>
        <dbReference type="ARBA" id="ARBA00022840"/>
    </source>
</evidence>
<keyword evidence="3" id="KW-0347">Helicase</keyword>
<dbReference type="PROSITE" id="PS51194">
    <property type="entry name" value="HELICASE_CTER"/>
    <property type="match status" value="1"/>
</dbReference>
<sequence>MPPKKYYHQKPNNQSNKPDQSNKPNQSNRHNQSNKPNQPNRHNQSNKPYQGNKPQKTDNLFKNNSTHQIKKQKDQTPAKLPKFITFGDQNALPRSTLIKPWPYNKTFVVDFYDRAQVPVTFLDSSDDEQLNKHLPNHQQETIIIDLDWTQSNPLSVFEICTKKGVLIIHNSKKSDILINFIKSTPIFTKGSDKVWKLLSYINSKDEKHFIDLDAQYINPKRYPPSFDYLLRTFLGEPKYIFRPKNIRRSDWSKKNLSCLEVMCCAYKVVSEFMLIPIVQSAPRTIGEYFYIPKELKLCTQIPFRFHKNRVTKVTFIPDKEEEQVFILPMIDKLYDGKAFVVGKSDGLFGYGTSNGILITEKEISPFEHSSIEVSDDVIGDKEIKNLIRQTQWKDNHEILRLAIKISFGIKQSKKKRPVDPIKGTSKFPSFAKYKPARFEVPFNIPRPQFQSRFTILQIPVNPDLYVHFSLPVLECIQSLQESGFEIPQAKSYDIDEMCESVRIDDISDQLETDIKNLISSFKKVDSDHLFEIINDYEPRAKEEEAYFRIIDYDNINDLSETDVRSLLMILNHACKERNNYISQLCSLKEKRDDEANLIMNKLLVSVRPSEALVNKIDNYLSKFSFDLDDFKNLSKKVIKHIRKVQFDKDQKEELVNSYCSTVDYYVQFSSKQNNCYDQLQLIKRAFLNLKNFVLKDASPEEISLFVSNATKMIDATTTYFNFMSSQKNRSIRIIENLLFKLVFTPSEENSPFTQVYAVYQMHDKFLFGKNPFANFKSSTGSGKTRCAPFFFAIKAHMDDMKRPFFIMTQPGASIIADKMKDFKNVLGENNVILVHSVKQMIKLYKDEKQPSKPVIALFSPHNALRLLSEAEKLDIDIISRTRFCLDEIHERSVDTDVFIAKLAMKIKEQKTFPLQVLMMSATPDERVLKCFGKVQQLELPDSQLFPIDTIQKEVDSKNKVSNEAAVQTVEILKNMARGKKQLGHILVFTSGNSRINEINQRICDQIRNAQKTLQDEIDALANTLVCVNELDEEEDLETNDKTLRNLSLIQDIPLDDIGAFNRRVDEITKGDDTTLFVIPIKFAGFVASAQKEIAKNVIQNHENVIKIILATNAIESSITIDQLSAVVDTGIFNQPQFDTQRGLTKLSEEPISLQSRTQRKGRVGRVRPGTSVQLSIKDLPFKEFLPPEILTTDISSNILSLRKIGIKLENVQNLPDPIDTNVMKLFMEELYSIGAISKETGDLTEIGNKISQFESLSPFLAASVMKAASFYEEDQSLLEVLGSLIVLIFNSSELVIDVYAQPLQDNFNEDSDIITILKTFLDLVNKNSWKLKTPKFGLNTKAAQGIFSTTNTISNNLKVPVEESHIFAQLKNIVNKIDLMDFIQKIIDSIESYKSSWIQCRKATFMTIDNIRLSPSLIYVGGKSLAFEDDQVQSEITLSIRPGSKGLISPGAAYIFNISHNESMSINFGSCIHRNMKEDPDLNSYKFVRPKTLETDISLFAQEEFSSALLNALLQGHESEFNAFNTMRHTGNESGKAIFYPSMFKNKCVYTYAPLNKQGDQTFKDAVEKVFELMPFTPSVVLVRYPLLNCAIGINFITIDKSNSNVYFFKENNCFPYQINKDTLQYLLSRVSEFSKIDNKTFIAITGEMLSISIDSEKPINFDSIRRPTVDPKCNSVFSDDPYFYSHMVILSDTQIPGQTPIPWTKTGIYADYAPSDYITKVANGIFPDLANVKESKKRIFFMFPNNNNNPNKSQEQIEIEGNYPTSLDIDEAYYYQSTSNRPVDAMFDRFAMGCASTTKLLTNVDLKSFKVHGPTLPMSIIHHQSLKNFLQQWPIDKYQMHCSKYSSFLEKSDRLKDAYGRRSYIIEQQSQYRNLDFGSLPSSERQRIIGIQKDLKEQRNQIENEIQSIKSIQKPHYDAEDEELFKKIPSQQYYYVAQNLIGKDYQIAAINRHGEFALDVPTSMYDEQKRNYIQTFLNILNPVHNATFMQEEVPIYEVTFNHASNSPLSKEEFTNRIQRVCNKFGAIITRVSKYRETNTGKNPTIQGHVYVSMYSAVFTIPLTSMVADEILGIDRAILRIPNQMNIDIFSLSRDAKMSNIMKNWLAANDLDIHLSKNKWIGPKADVDKAIDLLRSSPPHFPTKIVSISGGVDLQSLNAALKSQAKKGNKKWILNLARRKLTVPSETNDEEVKAFINKYKILGKEDEEEDNDEEEFLYIGDVGYCEDEELSSTRLVNFYKSNGRVQTKNFCRSCIRESLVYMLGKMFDDDSDTPIMNRIFENVDFIPPIPLFLSPEGKFIPLGQLMWSLVGDLDVAMPARTYLTALALQTLKKSPCVTCCPQHQNILFRRPPPNTGLKCIISGCKYQLCSDCNKWHIIGSCPEKTQVPLGDRICPYCKAIIEKSEACNHLACNCGKHFCYYCGAGPWDSSGPCYDHLHKEHNGYGNDPPDYRKFIKHQKVSDAELEEFYRKYPHLKNLRA</sequence>
<evidence type="ECO:0000259" key="6">
    <source>
        <dbReference type="PROSITE" id="PS51192"/>
    </source>
</evidence>
<dbReference type="PANTHER" id="PTHR43519">
    <property type="entry name" value="ATP-DEPENDENT RNA HELICASE HRPB"/>
    <property type="match status" value="1"/>
</dbReference>
<comment type="caution">
    <text evidence="8">The sequence shown here is derived from an EMBL/GenBank/DDBJ whole genome shotgun (WGS) entry which is preliminary data.</text>
</comment>
<evidence type="ECO:0000313" key="9">
    <source>
        <dbReference type="Proteomes" id="UP001470230"/>
    </source>
</evidence>
<feature type="compositionally biased region" description="Polar residues" evidence="5">
    <location>
        <begin position="10"/>
        <end position="67"/>
    </location>
</feature>
<dbReference type="Proteomes" id="UP001470230">
    <property type="component" value="Unassembled WGS sequence"/>
</dbReference>
<keyword evidence="1" id="KW-0547">Nucleotide-binding</keyword>
<evidence type="ECO:0008006" key="10">
    <source>
        <dbReference type="Google" id="ProtNLM"/>
    </source>
</evidence>
<dbReference type="SUPFAM" id="SSF52540">
    <property type="entry name" value="P-loop containing nucleoside triphosphate hydrolases"/>
    <property type="match status" value="1"/>
</dbReference>
<dbReference type="SMART" id="SM00487">
    <property type="entry name" value="DEXDc"/>
    <property type="match status" value="1"/>
</dbReference>
<dbReference type="Pfam" id="PF26200">
    <property type="entry name" value="Rcat_RNF216"/>
    <property type="match status" value="1"/>
</dbReference>
<evidence type="ECO:0000313" key="8">
    <source>
        <dbReference type="EMBL" id="KAK8845827.1"/>
    </source>
</evidence>
<dbReference type="Gene3D" id="1.20.120.1750">
    <property type="match status" value="1"/>
</dbReference>
<dbReference type="PANTHER" id="PTHR43519:SF1">
    <property type="entry name" value="ATP-DEPENDENT RNA HELICASE HRPB"/>
    <property type="match status" value="1"/>
</dbReference>
<dbReference type="Gene3D" id="3.40.50.300">
    <property type="entry name" value="P-loop containing nucleotide triphosphate hydrolases"/>
    <property type="match status" value="2"/>
</dbReference>
<gene>
    <name evidence="8" type="ORF">M9Y10_020750</name>
</gene>
<dbReference type="PROSITE" id="PS51192">
    <property type="entry name" value="HELICASE_ATP_BIND_1"/>
    <property type="match status" value="1"/>
</dbReference>
<keyword evidence="4" id="KW-0067">ATP-binding</keyword>
<proteinExistence type="predicted"/>
<dbReference type="SUPFAM" id="SSF57850">
    <property type="entry name" value="RING/U-box"/>
    <property type="match status" value="1"/>
</dbReference>
<reference evidence="8 9" key="1">
    <citation type="submission" date="2024-04" db="EMBL/GenBank/DDBJ databases">
        <title>Tritrichomonas musculus Genome.</title>
        <authorList>
            <person name="Alves-Ferreira E."/>
            <person name="Grigg M."/>
            <person name="Lorenzi H."/>
            <person name="Galac M."/>
        </authorList>
    </citation>
    <scope>NUCLEOTIDE SEQUENCE [LARGE SCALE GENOMIC DNA]</scope>
    <source>
        <strain evidence="8 9">EAF2021</strain>
    </source>
</reference>
<dbReference type="SMART" id="SM00490">
    <property type="entry name" value="HELICc"/>
    <property type="match status" value="1"/>
</dbReference>
<keyword evidence="2" id="KW-0378">Hydrolase</keyword>
<dbReference type="InterPro" id="IPR011545">
    <property type="entry name" value="DEAD/DEAH_box_helicase_dom"/>
</dbReference>
<organism evidence="8 9">
    <name type="scientific">Tritrichomonas musculus</name>
    <dbReference type="NCBI Taxonomy" id="1915356"/>
    <lineage>
        <taxon>Eukaryota</taxon>
        <taxon>Metamonada</taxon>
        <taxon>Parabasalia</taxon>
        <taxon>Tritrichomonadida</taxon>
        <taxon>Tritrichomonadidae</taxon>
        <taxon>Tritrichomonas</taxon>
    </lineage>
</organism>
<dbReference type="Pfam" id="PF00270">
    <property type="entry name" value="DEAD"/>
    <property type="match status" value="1"/>
</dbReference>
<dbReference type="InterPro" id="IPR014001">
    <property type="entry name" value="Helicase_ATP-bd"/>
</dbReference>
<dbReference type="InterPro" id="IPR027417">
    <property type="entry name" value="P-loop_NTPase"/>
</dbReference>
<name>A0ABR2HEG5_9EUKA</name>
<protein>
    <recommendedName>
        <fullName evidence="10">Helicase conserved C-terminal domain containing protein</fullName>
    </recommendedName>
</protein>
<feature type="region of interest" description="Disordered" evidence="5">
    <location>
        <begin position="1"/>
        <end position="80"/>
    </location>
</feature>
<evidence type="ECO:0000259" key="7">
    <source>
        <dbReference type="PROSITE" id="PS51194"/>
    </source>
</evidence>
<feature type="domain" description="Helicase C-terminal" evidence="7">
    <location>
        <begin position="1012"/>
        <end position="1205"/>
    </location>
</feature>
<keyword evidence="9" id="KW-1185">Reference proteome</keyword>
<evidence type="ECO:0000256" key="1">
    <source>
        <dbReference type="ARBA" id="ARBA00022741"/>
    </source>
</evidence>
<evidence type="ECO:0000256" key="3">
    <source>
        <dbReference type="ARBA" id="ARBA00022806"/>
    </source>
</evidence>
<evidence type="ECO:0000256" key="5">
    <source>
        <dbReference type="SAM" id="MobiDB-lite"/>
    </source>
</evidence>
<accession>A0ABR2HEG5</accession>
<feature type="domain" description="Helicase ATP-binding" evidence="6">
    <location>
        <begin position="764"/>
        <end position="941"/>
    </location>
</feature>
<dbReference type="InterPro" id="IPR001650">
    <property type="entry name" value="Helicase_C-like"/>
</dbReference>
<evidence type="ECO:0000256" key="2">
    <source>
        <dbReference type="ARBA" id="ARBA00022801"/>
    </source>
</evidence>